<dbReference type="GO" id="GO:0003941">
    <property type="term" value="F:L-serine ammonia-lyase activity"/>
    <property type="evidence" value="ECO:0007669"/>
    <property type="project" value="UniProtKB-EC"/>
</dbReference>
<proteinExistence type="predicted"/>
<dbReference type="KEGG" id="xdo:XDD1_0687"/>
<dbReference type="InterPro" id="IPR036291">
    <property type="entry name" value="NAD(P)-bd_dom_sf"/>
</dbReference>
<feature type="domain" description="NAD-dependent epimerase/dehydratase" evidence="1">
    <location>
        <begin position="3"/>
        <end position="233"/>
    </location>
</feature>
<organism evidence="2 4">
    <name type="scientific">Xenorhabdus doucetiae</name>
    <dbReference type="NCBI Taxonomy" id="351671"/>
    <lineage>
        <taxon>Bacteria</taxon>
        <taxon>Pseudomonadati</taxon>
        <taxon>Pseudomonadota</taxon>
        <taxon>Gammaproteobacteria</taxon>
        <taxon>Enterobacterales</taxon>
        <taxon>Morganellaceae</taxon>
        <taxon>Xenorhabdus</taxon>
    </lineage>
</organism>
<dbReference type="PANTHER" id="PTHR43245:SF46">
    <property type="entry name" value="NUCLEOSIDE-DIPHOSPHATE-SUGAR EPIMERASE"/>
    <property type="match status" value="1"/>
</dbReference>
<dbReference type="SUPFAM" id="SSF51735">
    <property type="entry name" value="NAD(P)-binding Rossmann-fold domains"/>
    <property type="match status" value="1"/>
</dbReference>
<dbReference type="HOGENOM" id="CLU_007383_6_1_6"/>
<reference evidence="3 5" key="2">
    <citation type="submission" date="2019-07" db="EMBL/GenBank/DDBJ databases">
        <title>Genomic Encyclopedia of Type Strains, Phase I: the one thousand microbial genomes (KMG-I) project.</title>
        <authorList>
            <person name="Kyrpides N."/>
        </authorList>
    </citation>
    <scope>NUCLEOTIDE SEQUENCE [LARGE SCALE GENOMIC DNA]</scope>
    <source>
        <strain evidence="3 5">DSM 17909</strain>
    </source>
</reference>
<sequence length="339" mass="37442">MKILVTGATSGLGRNAVDYLLSQGEAVVATGRDPQAGALLAQLGAEFRRAELATLTVDEASELMSDCDAVWHCAAKSSPWGDPDEFERINLTATSRLAQAAGIGGIRRFVHISTPAVYFNFSHQQNITEDQRSPRFANDYARTKFLAEECIHQQIHRYPDTTYIILRPRGLFGPHDRVLLPRLLAQVKASKGVMALPAGGRNVLDITYVMNVVHAMSLATQREGLQSGAIYNITNQQPQPLAKILGQLFDEMQFDYRIKSLPYPLLYGVAAILEGIALLTRKEPLLTRYGIGAAYYSMTLDNSKAREELGYSPIYSMEEGIHLTANWLKQTDQQTGSHG</sequence>
<dbReference type="PANTHER" id="PTHR43245">
    <property type="entry name" value="BIFUNCTIONAL POLYMYXIN RESISTANCE PROTEIN ARNA"/>
    <property type="match status" value="1"/>
</dbReference>
<keyword evidence="2" id="KW-0456">Lyase</keyword>
<evidence type="ECO:0000259" key="1">
    <source>
        <dbReference type="Pfam" id="PF01370"/>
    </source>
</evidence>
<protein>
    <submittedName>
        <fullName evidence="2">NAD-dependent epimerase/dehydratase</fullName>
        <ecNumber evidence="2">4.3.1.17</ecNumber>
    </submittedName>
    <submittedName>
        <fullName evidence="3">Nucleoside-diphosphate-sugar epimerase</fullName>
    </submittedName>
</protein>
<evidence type="ECO:0000313" key="4">
    <source>
        <dbReference type="Proteomes" id="UP000032721"/>
    </source>
</evidence>
<dbReference type="Proteomes" id="UP000032721">
    <property type="component" value="Chromosome"/>
</dbReference>
<reference evidence="2 4" key="1">
    <citation type="submission" date="2013-07" db="EMBL/GenBank/DDBJ databases">
        <authorList>
            <person name="Genoscope - CEA"/>
        </authorList>
    </citation>
    <scope>NUCLEOTIDE SEQUENCE [LARGE SCALE GENOMIC DNA]</scope>
    <source>
        <strain evidence="2">FRM16</strain>
        <strain evidence="4">FRM16 / DSM 17909</strain>
    </source>
</reference>
<dbReference type="EC" id="4.3.1.17" evidence="2"/>
<dbReference type="AlphaFoldDB" id="A0A068QRD7"/>
<dbReference type="Proteomes" id="UP000324170">
    <property type="component" value="Unassembled WGS sequence"/>
</dbReference>
<dbReference type="InterPro" id="IPR050177">
    <property type="entry name" value="Lipid_A_modif_metabolic_enz"/>
</dbReference>
<dbReference type="OrthoDB" id="5292533at2"/>
<evidence type="ECO:0000313" key="2">
    <source>
        <dbReference type="EMBL" id="CDG16390.1"/>
    </source>
</evidence>
<evidence type="ECO:0000313" key="5">
    <source>
        <dbReference type="Proteomes" id="UP000324170"/>
    </source>
</evidence>
<name>A0A068QRD7_9GAMM</name>
<dbReference type="EMBL" id="FO704550">
    <property type="protein sequence ID" value="CDG16390.1"/>
    <property type="molecule type" value="Genomic_DNA"/>
</dbReference>
<dbReference type="Gene3D" id="3.40.50.720">
    <property type="entry name" value="NAD(P)-binding Rossmann-like Domain"/>
    <property type="match status" value="1"/>
</dbReference>
<keyword evidence="5" id="KW-1185">Reference proteome</keyword>
<gene>
    <name evidence="2" type="primary">ybjS</name>
    <name evidence="3" type="ORF">LY16_02387</name>
    <name evidence="2" type="ORF">XDD1_0687</name>
</gene>
<dbReference type="InterPro" id="IPR001509">
    <property type="entry name" value="Epimerase_deHydtase"/>
</dbReference>
<accession>A0A068QRD7</accession>
<evidence type="ECO:0000313" key="3">
    <source>
        <dbReference type="EMBL" id="TYP03183.1"/>
    </source>
</evidence>
<dbReference type="EMBL" id="VNHN01000040">
    <property type="protein sequence ID" value="TYP03183.1"/>
    <property type="molecule type" value="Genomic_DNA"/>
</dbReference>
<dbReference type="STRING" id="351671.XDD1_0687"/>
<dbReference type="Pfam" id="PF01370">
    <property type="entry name" value="Epimerase"/>
    <property type="match status" value="1"/>
</dbReference>
<dbReference type="RefSeq" id="WP_045968612.1">
    <property type="nucleotide sequence ID" value="NZ_CAWMED010000001.1"/>
</dbReference>